<reference evidence="2 3" key="1">
    <citation type="submission" date="2014-10" db="EMBL/GenBank/DDBJ databases">
        <title>Draft genome of the hookworm Ancylostoma caninum.</title>
        <authorList>
            <person name="Mitreva M."/>
        </authorList>
    </citation>
    <scope>NUCLEOTIDE SEQUENCE [LARGE SCALE GENOMIC DNA]</scope>
    <source>
        <strain evidence="2 3">Baltimore</strain>
    </source>
</reference>
<dbReference type="AlphaFoldDB" id="A0A368FIM4"/>
<protein>
    <submittedName>
        <fullName evidence="2">Uncharacterized protein</fullName>
    </submittedName>
</protein>
<proteinExistence type="predicted"/>
<evidence type="ECO:0000313" key="3">
    <source>
        <dbReference type="Proteomes" id="UP000252519"/>
    </source>
</evidence>
<sequence>MQFAQDQRKSFQSNSFSEHQLDGWSSRRRRIRLDNNTARLGNSFPFGFLSKTVI</sequence>
<name>A0A368FIM4_ANCCA</name>
<dbReference type="Proteomes" id="UP000252519">
    <property type="component" value="Unassembled WGS sequence"/>
</dbReference>
<feature type="region of interest" description="Disordered" evidence="1">
    <location>
        <begin position="1"/>
        <end position="24"/>
    </location>
</feature>
<dbReference type="EMBL" id="JOJR01001194">
    <property type="protein sequence ID" value="RCN31902.1"/>
    <property type="molecule type" value="Genomic_DNA"/>
</dbReference>
<evidence type="ECO:0000313" key="2">
    <source>
        <dbReference type="EMBL" id="RCN31902.1"/>
    </source>
</evidence>
<comment type="caution">
    <text evidence="2">The sequence shown here is derived from an EMBL/GenBank/DDBJ whole genome shotgun (WGS) entry which is preliminary data.</text>
</comment>
<keyword evidence="3" id="KW-1185">Reference proteome</keyword>
<organism evidence="2 3">
    <name type="scientific">Ancylostoma caninum</name>
    <name type="common">Dog hookworm</name>
    <dbReference type="NCBI Taxonomy" id="29170"/>
    <lineage>
        <taxon>Eukaryota</taxon>
        <taxon>Metazoa</taxon>
        <taxon>Ecdysozoa</taxon>
        <taxon>Nematoda</taxon>
        <taxon>Chromadorea</taxon>
        <taxon>Rhabditida</taxon>
        <taxon>Rhabditina</taxon>
        <taxon>Rhabditomorpha</taxon>
        <taxon>Strongyloidea</taxon>
        <taxon>Ancylostomatidae</taxon>
        <taxon>Ancylostomatinae</taxon>
        <taxon>Ancylostoma</taxon>
    </lineage>
</organism>
<gene>
    <name evidence="2" type="ORF">ANCCAN_22302</name>
</gene>
<accession>A0A368FIM4</accession>
<evidence type="ECO:0000256" key="1">
    <source>
        <dbReference type="SAM" id="MobiDB-lite"/>
    </source>
</evidence>